<dbReference type="Proteomes" id="UP000017559">
    <property type="component" value="Unassembled WGS sequence"/>
</dbReference>
<dbReference type="HOGENOM" id="CLU_044614_2_0_1"/>
<keyword evidence="1" id="KW-0812">Transmembrane</keyword>
<proteinExistence type="predicted"/>
<evidence type="ECO:0000313" key="2">
    <source>
        <dbReference type="EMBL" id="ESK83338.1"/>
    </source>
</evidence>
<evidence type="ECO:0000313" key="3">
    <source>
        <dbReference type="Proteomes" id="UP000017559"/>
    </source>
</evidence>
<name>V2W948_MONRO</name>
<dbReference type="STRING" id="1381753.V2W948"/>
<dbReference type="OrthoDB" id="3265563at2759"/>
<dbReference type="AlphaFoldDB" id="V2W948"/>
<keyword evidence="1" id="KW-1133">Transmembrane helix</keyword>
<sequence>MPPTIPEKLVPVLSTVHSIVLPMSTLSAMYFVYGIYVLLFGTYMSMVTKHQQDDKYHNNRLYASLTITLFVLSTALVAIYTRFGIVGSVIRFDAIQTRDFGLLVNRLTRGTRRVVYLAFADLLAVLLNITVDCMLTHRCYVIWGFSKRVAIPLIVGSILINALGIAEMTLMTIDARTSSSSYMLYKIGNLSGFAYDISIAAFNFVLTLLTAGRIWWIHRQAYPHDIHHGAFLHSVLRIILESGMIYPISSALGLILANTRTLTNYISLAPVIALSAGIAPTLIMVRAKLGKTVESMQDQVSTIRFTSRPAPQEGTQMQIHLIGNPSVAEMEVESVKKQ</sequence>
<keyword evidence="3" id="KW-1185">Reference proteome</keyword>
<protein>
    <submittedName>
        <fullName evidence="2">Uncharacterized protein</fullName>
    </submittedName>
</protein>
<feature type="transmembrane region" description="Helical" evidence="1">
    <location>
        <begin position="149"/>
        <end position="173"/>
    </location>
</feature>
<organism evidence="2 3">
    <name type="scientific">Moniliophthora roreri (strain MCA 2997)</name>
    <name type="common">Cocoa frosty pod rot fungus</name>
    <name type="synonym">Crinipellis roreri</name>
    <dbReference type="NCBI Taxonomy" id="1381753"/>
    <lineage>
        <taxon>Eukaryota</taxon>
        <taxon>Fungi</taxon>
        <taxon>Dikarya</taxon>
        <taxon>Basidiomycota</taxon>
        <taxon>Agaricomycotina</taxon>
        <taxon>Agaricomycetes</taxon>
        <taxon>Agaricomycetidae</taxon>
        <taxon>Agaricales</taxon>
        <taxon>Marasmiineae</taxon>
        <taxon>Marasmiaceae</taxon>
        <taxon>Moniliophthora</taxon>
    </lineage>
</organism>
<comment type="caution">
    <text evidence="2">The sequence shown here is derived from an EMBL/GenBank/DDBJ whole genome shotgun (WGS) entry which is preliminary data.</text>
</comment>
<evidence type="ECO:0000256" key="1">
    <source>
        <dbReference type="SAM" id="Phobius"/>
    </source>
</evidence>
<feature type="transmembrane region" description="Helical" evidence="1">
    <location>
        <begin position="265"/>
        <end position="285"/>
    </location>
</feature>
<dbReference type="KEGG" id="mrr:Moror_8778"/>
<feature type="transmembrane region" description="Helical" evidence="1">
    <location>
        <begin position="20"/>
        <end position="40"/>
    </location>
</feature>
<feature type="transmembrane region" description="Helical" evidence="1">
    <location>
        <begin position="193"/>
        <end position="217"/>
    </location>
</feature>
<accession>V2W948</accession>
<gene>
    <name evidence="2" type="ORF">Moror_8778</name>
</gene>
<feature type="transmembrane region" description="Helical" evidence="1">
    <location>
        <begin position="114"/>
        <end position="137"/>
    </location>
</feature>
<reference evidence="2 3" key="1">
    <citation type="journal article" date="2014" name="BMC Genomics">
        <title>Genome and secretome analysis of the hemibiotrophic fungal pathogen, Moniliophthora roreri, which causes frosty pod rot disease of cacao: mechanisms of the biotrophic and necrotrophic phases.</title>
        <authorList>
            <person name="Meinhardt L.W."/>
            <person name="Costa G.G.L."/>
            <person name="Thomazella D.P.T."/>
            <person name="Teixeira P.J.P.L."/>
            <person name="Carazzolle M.F."/>
            <person name="Schuster S.C."/>
            <person name="Carlson J.E."/>
            <person name="Guiltinan M.J."/>
            <person name="Mieczkowski P."/>
            <person name="Farmer A."/>
            <person name="Ramaraj T."/>
            <person name="Crozier J."/>
            <person name="Davis R.E."/>
            <person name="Shao J."/>
            <person name="Melnick R.L."/>
            <person name="Pereira G.A.G."/>
            <person name="Bailey B.A."/>
        </authorList>
    </citation>
    <scope>NUCLEOTIDE SEQUENCE [LARGE SCALE GENOMIC DNA]</scope>
    <source>
        <strain evidence="2 3">MCA 2997</strain>
    </source>
</reference>
<feature type="transmembrane region" description="Helical" evidence="1">
    <location>
        <begin position="238"/>
        <end position="259"/>
    </location>
</feature>
<keyword evidence="1" id="KW-0472">Membrane</keyword>
<dbReference type="EMBL" id="AWSO01001576">
    <property type="protein sequence ID" value="ESK83338.1"/>
    <property type="molecule type" value="Genomic_DNA"/>
</dbReference>
<feature type="transmembrane region" description="Helical" evidence="1">
    <location>
        <begin position="61"/>
        <end position="83"/>
    </location>
</feature>